<protein>
    <recommendedName>
        <fullName evidence="4">peptidylprolyl isomerase</fullName>
        <ecNumber evidence="4">5.2.1.8</ecNumber>
    </recommendedName>
</protein>
<dbReference type="SUPFAM" id="SSF54534">
    <property type="entry name" value="FKBP-like"/>
    <property type="match status" value="1"/>
</dbReference>
<dbReference type="GO" id="GO:0003755">
    <property type="term" value="F:peptidyl-prolyl cis-trans isomerase activity"/>
    <property type="evidence" value="ECO:0007669"/>
    <property type="project" value="UniProtKB-KW"/>
</dbReference>
<dbReference type="EC" id="5.2.1.8" evidence="4"/>
<sequence length="158" mass="16797">MSTITNNTVVTLSYTVADTDGNLIKADDEQLQYLHGGYGGIFAPVEAALEGQSVGYSATVKLQPAEAFGEYDPELVDMVPVEQLPQPLEVGMQLEGSLPDDSDAPPAYATVTDIAEGKAVLDANHPLAGMALVFDCTVVAIREATQEELASIKERRRG</sequence>
<reference evidence="10" key="1">
    <citation type="submission" date="2020-06" db="EMBL/GenBank/DDBJ databases">
        <title>Draft genomic sequence of Geomonas sp. Red330.</title>
        <authorList>
            <person name="Itoh H."/>
            <person name="Zhenxing X."/>
            <person name="Ushijima N."/>
            <person name="Masuda Y."/>
            <person name="Shiratori Y."/>
            <person name="Senoo K."/>
        </authorList>
    </citation>
    <scope>NUCLEOTIDE SEQUENCE [LARGE SCALE GENOMIC DNA]</scope>
    <source>
        <strain evidence="10">Red330</strain>
    </source>
</reference>
<evidence type="ECO:0000256" key="1">
    <source>
        <dbReference type="ARBA" id="ARBA00000971"/>
    </source>
</evidence>
<keyword evidence="8 9" id="KW-0413">Isomerase</keyword>
<dbReference type="EMBL" id="BLXX01000011">
    <property type="protein sequence ID" value="GFO61013.1"/>
    <property type="molecule type" value="Genomic_DNA"/>
</dbReference>
<evidence type="ECO:0000256" key="6">
    <source>
        <dbReference type="ARBA" id="ARBA00023110"/>
    </source>
</evidence>
<dbReference type="GO" id="GO:0005737">
    <property type="term" value="C:cytoplasm"/>
    <property type="evidence" value="ECO:0007669"/>
    <property type="project" value="UniProtKB-SubCell"/>
</dbReference>
<evidence type="ECO:0000256" key="2">
    <source>
        <dbReference type="ARBA" id="ARBA00004496"/>
    </source>
</evidence>
<comment type="caution">
    <text evidence="9">The sequence shown here is derived from an EMBL/GenBank/DDBJ whole genome shotgun (WGS) entry which is preliminary data.</text>
</comment>
<organism evidence="9 10">
    <name type="scientific">Geomonas silvestris</name>
    <dbReference type="NCBI Taxonomy" id="2740184"/>
    <lineage>
        <taxon>Bacteria</taxon>
        <taxon>Pseudomonadati</taxon>
        <taxon>Thermodesulfobacteriota</taxon>
        <taxon>Desulfuromonadia</taxon>
        <taxon>Geobacterales</taxon>
        <taxon>Geobacteraceae</taxon>
        <taxon>Geomonas</taxon>
    </lineage>
</organism>
<evidence type="ECO:0000313" key="9">
    <source>
        <dbReference type="EMBL" id="GFO61013.1"/>
    </source>
</evidence>
<dbReference type="PANTHER" id="PTHR47861">
    <property type="entry name" value="FKBP-TYPE PEPTIDYL-PROLYL CIS-TRANS ISOMERASE SLYD"/>
    <property type="match status" value="1"/>
</dbReference>
<accession>A0A6V8MMR6</accession>
<gene>
    <name evidence="9" type="ORF">GMST_33380</name>
</gene>
<evidence type="ECO:0000313" key="10">
    <source>
        <dbReference type="Proteomes" id="UP000556026"/>
    </source>
</evidence>
<evidence type="ECO:0000256" key="7">
    <source>
        <dbReference type="ARBA" id="ARBA00023186"/>
    </source>
</evidence>
<comment type="similarity">
    <text evidence="3">Belongs to the FKBP-type PPIase family.</text>
</comment>
<dbReference type="Proteomes" id="UP000556026">
    <property type="component" value="Unassembled WGS sequence"/>
</dbReference>
<evidence type="ECO:0000256" key="8">
    <source>
        <dbReference type="ARBA" id="ARBA00023235"/>
    </source>
</evidence>
<evidence type="ECO:0000256" key="4">
    <source>
        <dbReference type="ARBA" id="ARBA00013194"/>
    </source>
</evidence>
<keyword evidence="10" id="KW-1185">Reference proteome</keyword>
<dbReference type="PANTHER" id="PTHR47861:SF3">
    <property type="entry name" value="FKBP-TYPE PEPTIDYL-PROLYL CIS-TRANS ISOMERASE SLYD"/>
    <property type="match status" value="1"/>
</dbReference>
<dbReference type="Gene3D" id="3.10.50.40">
    <property type="match status" value="1"/>
</dbReference>
<comment type="subcellular location">
    <subcellularLocation>
        <location evidence="2">Cytoplasm</location>
    </subcellularLocation>
</comment>
<keyword evidence="6" id="KW-0697">Rotamase</keyword>
<dbReference type="InterPro" id="IPR046357">
    <property type="entry name" value="PPIase_dom_sf"/>
</dbReference>
<comment type="catalytic activity">
    <reaction evidence="1">
        <text>[protein]-peptidylproline (omega=180) = [protein]-peptidylproline (omega=0)</text>
        <dbReference type="Rhea" id="RHEA:16237"/>
        <dbReference type="Rhea" id="RHEA-COMP:10747"/>
        <dbReference type="Rhea" id="RHEA-COMP:10748"/>
        <dbReference type="ChEBI" id="CHEBI:83833"/>
        <dbReference type="ChEBI" id="CHEBI:83834"/>
        <dbReference type="EC" id="5.2.1.8"/>
    </reaction>
</comment>
<proteinExistence type="inferred from homology"/>
<keyword evidence="5" id="KW-0963">Cytoplasm</keyword>
<name>A0A6V8MMR6_9BACT</name>
<keyword evidence="7" id="KW-0143">Chaperone</keyword>
<evidence type="ECO:0000256" key="3">
    <source>
        <dbReference type="ARBA" id="ARBA00006577"/>
    </source>
</evidence>
<evidence type="ECO:0000256" key="5">
    <source>
        <dbReference type="ARBA" id="ARBA00022490"/>
    </source>
</evidence>
<dbReference type="RefSeq" id="WP_183355815.1">
    <property type="nucleotide sequence ID" value="NZ_BLXX01000011.1"/>
</dbReference>
<dbReference type="AlphaFoldDB" id="A0A6V8MMR6"/>